<evidence type="ECO:0000256" key="3">
    <source>
        <dbReference type="ARBA" id="ARBA00004586"/>
    </source>
</evidence>
<evidence type="ECO:0000256" key="9">
    <source>
        <dbReference type="ARBA" id="ARBA00023002"/>
    </source>
</evidence>
<evidence type="ECO:0000256" key="1">
    <source>
        <dbReference type="ARBA" id="ARBA00001971"/>
    </source>
</evidence>
<dbReference type="GO" id="GO:0006082">
    <property type="term" value="P:organic acid metabolic process"/>
    <property type="evidence" value="ECO:0007669"/>
    <property type="project" value="TreeGrafter"/>
</dbReference>
<dbReference type="InterPro" id="IPR001128">
    <property type="entry name" value="Cyt_P450"/>
</dbReference>
<keyword evidence="9" id="KW-0560">Oxidoreductase</keyword>
<accession>A0A6P7N9D2</accession>
<dbReference type="GO" id="GO:0046222">
    <property type="term" value="P:aflatoxin metabolic process"/>
    <property type="evidence" value="ECO:0007669"/>
    <property type="project" value="UniProtKB-ARBA"/>
</dbReference>
<evidence type="ECO:0000256" key="12">
    <source>
        <dbReference type="ARBA" id="ARBA00023136"/>
    </source>
</evidence>
<dbReference type="Proteomes" id="UP000515150">
    <property type="component" value="Chromosome 8"/>
</dbReference>
<dbReference type="FunFam" id="1.10.630.10:FF:000208">
    <property type="entry name" value="Cytochrome P450, family 2, subfamily k, polypeptide 20"/>
    <property type="match status" value="1"/>
</dbReference>
<protein>
    <submittedName>
        <fullName evidence="17">Cytochrome P450 2K1-like</fullName>
    </submittedName>
</protein>
<name>A0A6P7N9D2_BETSP</name>
<keyword evidence="11" id="KW-0503">Monooxygenase</keyword>
<dbReference type="GO" id="GO:0005789">
    <property type="term" value="C:endoplasmic reticulum membrane"/>
    <property type="evidence" value="ECO:0007669"/>
    <property type="project" value="UniProtKB-SubCell"/>
</dbReference>
<dbReference type="GO" id="GO:0016712">
    <property type="term" value="F:oxidoreductase activity, acting on paired donors, with incorporation or reduction of molecular oxygen, reduced flavin or flavoprotein as one donor, and incorporation of one atom of oxygen"/>
    <property type="evidence" value="ECO:0007669"/>
    <property type="project" value="InterPro"/>
</dbReference>
<feature type="binding site" description="axial binding residue" evidence="13">
    <location>
        <position position="722"/>
    </location>
    <ligand>
        <name>heme</name>
        <dbReference type="ChEBI" id="CHEBI:30413"/>
    </ligand>
    <ligandPart>
        <name>Fe</name>
        <dbReference type="ChEBI" id="CHEBI:18248"/>
    </ligandPart>
</feature>
<evidence type="ECO:0000256" key="6">
    <source>
        <dbReference type="ARBA" id="ARBA00022723"/>
    </source>
</evidence>
<keyword evidence="8" id="KW-0492">Microsome</keyword>
<comment type="subcellular location">
    <subcellularLocation>
        <location evidence="3">Endoplasmic reticulum membrane</location>
    </subcellularLocation>
    <subcellularLocation>
        <location evidence="2">Microsome membrane</location>
    </subcellularLocation>
</comment>
<evidence type="ECO:0000256" key="14">
    <source>
        <dbReference type="SAM" id="Coils"/>
    </source>
</evidence>
<dbReference type="GeneID" id="114860402"/>
<evidence type="ECO:0000256" key="5">
    <source>
        <dbReference type="ARBA" id="ARBA00022617"/>
    </source>
</evidence>
<evidence type="ECO:0000313" key="17">
    <source>
        <dbReference type="RefSeq" id="XP_029014805.2"/>
    </source>
</evidence>
<dbReference type="FunFam" id="1.10.630.10:FF:000010">
    <property type="entry name" value="cytochrome P450 2W1 isoform X2"/>
    <property type="match status" value="1"/>
</dbReference>
<keyword evidence="16" id="KW-1185">Reference proteome</keyword>
<keyword evidence="6 13" id="KW-0479">Metal-binding</keyword>
<dbReference type="Pfam" id="PF00067">
    <property type="entry name" value="p450"/>
    <property type="match status" value="2"/>
</dbReference>
<feature type="coiled-coil region" evidence="14">
    <location>
        <begin position="237"/>
        <end position="264"/>
    </location>
</feature>
<dbReference type="InterPro" id="IPR008069">
    <property type="entry name" value="Cyt_P450_E_grp-I_CYP2D-like"/>
</dbReference>
<keyword evidence="15" id="KW-0812">Transmembrane</keyword>
<dbReference type="PRINTS" id="PR00385">
    <property type="entry name" value="P450"/>
</dbReference>
<reference evidence="17" key="1">
    <citation type="submission" date="2025-08" db="UniProtKB">
        <authorList>
            <consortium name="RefSeq"/>
        </authorList>
    </citation>
    <scope>IDENTIFICATION</scope>
</reference>
<dbReference type="KEGG" id="bspl:114860402"/>
<keyword evidence="7" id="KW-0256">Endoplasmic reticulum</keyword>
<keyword evidence="5 13" id="KW-0349">Heme</keyword>
<keyword evidence="10 13" id="KW-0408">Iron</keyword>
<dbReference type="InterPro" id="IPR002401">
    <property type="entry name" value="Cyt_P450_E_grp-I"/>
</dbReference>
<evidence type="ECO:0000256" key="7">
    <source>
        <dbReference type="ARBA" id="ARBA00022824"/>
    </source>
</evidence>
<evidence type="ECO:0000256" key="10">
    <source>
        <dbReference type="ARBA" id="ARBA00023004"/>
    </source>
</evidence>
<evidence type="ECO:0000256" key="15">
    <source>
        <dbReference type="SAM" id="Phobius"/>
    </source>
</evidence>
<dbReference type="PRINTS" id="PR01686">
    <property type="entry name" value="EP450ICYP2D"/>
</dbReference>
<dbReference type="GO" id="GO:0006805">
    <property type="term" value="P:xenobiotic metabolic process"/>
    <property type="evidence" value="ECO:0007669"/>
    <property type="project" value="TreeGrafter"/>
</dbReference>
<feature type="transmembrane region" description="Helical" evidence="15">
    <location>
        <begin position="6"/>
        <end position="28"/>
    </location>
</feature>
<organism evidence="16 17">
    <name type="scientific">Betta splendens</name>
    <name type="common">Siamese fighting fish</name>
    <dbReference type="NCBI Taxonomy" id="158456"/>
    <lineage>
        <taxon>Eukaryota</taxon>
        <taxon>Metazoa</taxon>
        <taxon>Chordata</taxon>
        <taxon>Craniata</taxon>
        <taxon>Vertebrata</taxon>
        <taxon>Euteleostomi</taxon>
        <taxon>Actinopterygii</taxon>
        <taxon>Neopterygii</taxon>
        <taxon>Teleostei</taxon>
        <taxon>Neoteleostei</taxon>
        <taxon>Acanthomorphata</taxon>
        <taxon>Anabantaria</taxon>
        <taxon>Anabantiformes</taxon>
        <taxon>Anabantoidei</taxon>
        <taxon>Osphronemidae</taxon>
        <taxon>Betta</taxon>
    </lineage>
</organism>
<evidence type="ECO:0000256" key="8">
    <source>
        <dbReference type="ARBA" id="ARBA00022848"/>
    </source>
</evidence>
<dbReference type="Gene3D" id="1.10.630.10">
    <property type="entry name" value="Cytochrome P450"/>
    <property type="match status" value="2"/>
</dbReference>
<evidence type="ECO:0000256" key="13">
    <source>
        <dbReference type="PIRSR" id="PIRSR602401-1"/>
    </source>
</evidence>
<dbReference type="PANTHER" id="PTHR24300:SF319">
    <property type="entry name" value="CYTOCHROME P450, FAMILY 2, SUBFAMILY AC, POLYPEPTIDE 1"/>
    <property type="match status" value="1"/>
</dbReference>
<comment type="cofactor">
    <cofactor evidence="1 13">
        <name>heme</name>
        <dbReference type="ChEBI" id="CHEBI:30413"/>
    </cofactor>
</comment>
<evidence type="ECO:0000256" key="2">
    <source>
        <dbReference type="ARBA" id="ARBA00004524"/>
    </source>
</evidence>
<dbReference type="SUPFAM" id="SSF48264">
    <property type="entry name" value="Cytochrome P450"/>
    <property type="match status" value="2"/>
</dbReference>
<keyword evidence="12 15" id="KW-0472">Membrane</keyword>
<keyword evidence="15" id="KW-1133">Transmembrane helix</keyword>
<dbReference type="InterPro" id="IPR036396">
    <property type="entry name" value="Cyt_P450_sf"/>
</dbReference>
<comment type="similarity">
    <text evidence="4">Belongs to the cytochrome P450 family.</text>
</comment>
<evidence type="ECO:0000256" key="11">
    <source>
        <dbReference type="ARBA" id="ARBA00023033"/>
    </source>
</evidence>
<gene>
    <name evidence="17" type="primary">LOC114860402</name>
</gene>
<dbReference type="AlphaFoldDB" id="A0A6P7N9D2"/>
<keyword evidence="14" id="KW-0175">Coiled coil</keyword>
<dbReference type="GO" id="GO:0020037">
    <property type="term" value="F:heme binding"/>
    <property type="evidence" value="ECO:0007669"/>
    <property type="project" value="InterPro"/>
</dbReference>
<dbReference type="OrthoDB" id="2789670at2759"/>
<dbReference type="PANTHER" id="PTHR24300">
    <property type="entry name" value="CYTOCHROME P450 508A4-RELATED"/>
    <property type="match status" value="1"/>
</dbReference>
<sequence length="781" mass="89401">MLDKLFQSFPFYLLGAAVGLLVLHLLYYRFNYTDRRREPPGPRPLPLLGNLLQVDPMKLDRNLFELSKRFGPVFTVYFGVKKVVVLAGYHTVKQALINHAEEFGNREVTPIFDDFTKGNGILFTNGDTWKEMRRFALTTLRDFGMGRRLSEEKITEEIHHLIKEFEQYDGKAFNNSRVVNYAFFNIISAIMFEKRFEYKDPVFQAMVARDHNTIQLTGSASILSLTYNLFPWLGPFLKNWRKLMKNVEDNKAEMKHIIKELKKTWNPNTCRCFVDAFLTRQQNLEVSPSTLLWSVVFLLILGLLTKSITSQNKLKEPPGPRPLPLLGNLLQIDLRRPHKSLCELSKKYGSVFTVYFGTRKVVVLAGYKAVKEALVSFPAEFGDRDITPICQDVSQGHGILFANGDSWKEMRRFALSTLRDFGMGKKLSEDKIIEECQHMIKAIQELEGKPFDTAQLVNYAICNIITAVVYGHRFDYSDPYLMDLVKRSSDMIRLSGSASVQLYNTFPWLGRWIKNRELLLKQRDRNVKEVGDSIRRLKESLSPDCCRGLVDCFLVCQKKEEDLCVTNTHYTEDNLISVVTNLFSAGTDTTSSTLRWGLLLMAKYPHIQEKVQEEVRRLIGSRQVVVADRMNLPYTDAVVHEIMRVANVVHLSVPRATSQDVTFRGYFIKKGTTVIPLLTSVLADETEWETPHTFNPGHFLNEHGKFVSREAFIPFAAGRRVCLGEGLARMDVFIFFTSLLQHFRFTPPPGVTEDELDLTPVVGFTRSPSPHQLCAVHQGGF</sequence>
<evidence type="ECO:0000313" key="16">
    <source>
        <dbReference type="Proteomes" id="UP000515150"/>
    </source>
</evidence>
<proteinExistence type="inferred from homology"/>
<evidence type="ECO:0000256" key="4">
    <source>
        <dbReference type="ARBA" id="ARBA00010617"/>
    </source>
</evidence>
<dbReference type="RefSeq" id="XP_029014805.2">
    <property type="nucleotide sequence ID" value="XM_029158972.3"/>
</dbReference>
<dbReference type="PRINTS" id="PR00463">
    <property type="entry name" value="EP450I"/>
</dbReference>
<dbReference type="InParanoid" id="A0A6P7N9D2"/>
<dbReference type="GO" id="GO:0005506">
    <property type="term" value="F:iron ion binding"/>
    <property type="evidence" value="ECO:0007669"/>
    <property type="project" value="InterPro"/>
</dbReference>
<dbReference type="InterPro" id="IPR050182">
    <property type="entry name" value="Cytochrome_P450_fam2"/>
</dbReference>